<protein>
    <recommendedName>
        <fullName evidence="1">Aminoglycoside phosphotransferase domain-containing protein</fullName>
    </recommendedName>
</protein>
<dbReference type="InterPro" id="IPR011009">
    <property type="entry name" value="Kinase-like_dom_sf"/>
</dbReference>
<dbReference type="AlphaFoldDB" id="A0A2Z3JF72"/>
<dbReference type="Gene3D" id="3.90.1200.10">
    <property type="match status" value="1"/>
</dbReference>
<dbReference type="KEGG" id="dez:DKM44_01820"/>
<dbReference type="RefSeq" id="WP_109824922.1">
    <property type="nucleotide sequence ID" value="NZ_CP029494.1"/>
</dbReference>
<dbReference type="Proteomes" id="UP000245368">
    <property type="component" value="Chromosome"/>
</dbReference>
<feature type="domain" description="Aminoglycoside phosphotransferase" evidence="1">
    <location>
        <begin position="21"/>
        <end position="135"/>
    </location>
</feature>
<dbReference type="SUPFAM" id="SSF56112">
    <property type="entry name" value="Protein kinase-like (PK-like)"/>
    <property type="match status" value="1"/>
</dbReference>
<organism evidence="2 3">
    <name type="scientific">Deinococcus irradiatisoli</name>
    <dbReference type="NCBI Taxonomy" id="2202254"/>
    <lineage>
        <taxon>Bacteria</taxon>
        <taxon>Thermotogati</taxon>
        <taxon>Deinococcota</taxon>
        <taxon>Deinococci</taxon>
        <taxon>Deinococcales</taxon>
        <taxon>Deinococcaceae</taxon>
        <taxon>Deinococcus</taxon>
    </lineage>
</organism>
<name>A0A2Z3JF72_9DEIO</name>
<dbReference type="OrthoDB" id="9800774at2"/>
<proteinExistence type="predicted"/>
<dbReference type="InterPro" id="IPR002575">
    <property type="entry name" value="Aminoglycoside_PTrfase"/>
</dbReference>
<evidence type="ECO:0000313" key="3">
    <source>
        <dbReference type="Proteomes" id="UP000245368"/>
    </source>
</evidence>
<accession>A0A2Z3JF72</accession>
<dbReference type="EMBL" id="CP029494">
    <property type="protein sequence ID" value="AWN22131.1"/>
    <property type="molecule type" value="Genomic_DNA"/>
</dbReference>
<gene>
    <name evidence="2" type="ORF">DKM44_01820</name>
</gene>
<evidence type="ECO:0000313" key="2">
    <source>
        <dbReference type="EMBL" id="AWN22131.1"/>
    </source>
</evidence>
<evidence type="ECO:0000259" key="1">
    <source>
        <dbReference type="Pfam" id="PF01636"/>
    </source>
</evidence>
<keyword evidence="3" id="KW-1185">Reference proteome</keyword>
<reference evidence="2 3" key="1">
    <citation type="submission" date="2018-05" db="EMBL/GenBank/DDBJ databases">
        <title>Complete Genome Sequence of Deinococcus sp. strain 17bor-2.</title>
        <authorList>
            <person name="Srinivasan S."/>
        </authorList>
    </citation>
    <scope>NUCLEOTIDE SEQUENCE [LARGE SCALE GENOMIC DNA]</scope>
    <source>
        <strain evidence="2 3">17bor-2</strain>
    </source>
</reference>
<dbReference type="Pfam" id="PF01636">
    <property type="entry name" value="APH"/>
    <property type="match status" value="1"/>
</dbReference>
<sequence>MTLPILPILQALFPGQTVVARRAPGASSTPTWRVGLDEGEVAVKLYRDQGPAEGQAALLGVLRAQGVLVPRTQWRRTGDTFALITDWVPGETLASALEHHPEQAGLLGLALGKAHATLHGVALQQKALDWIPKLAAMTGLAGTQVLHLDYHPLNVLIESGEVTAILDWENVRLGDARADVARTLSILSVDPAVLALPAGMHAPLRAFRRGYLKGYAGVGGSVSTLAPALAWAGQFLLDDLASRYSPDALATARRWTASWHWRARARR</sequence>